<keyword evidence="2" id="KW-1185">Reference proteome</keyword>
<dbReference type="EMBL" id="JAMZIH010002358">
    <property type="protein sequence ID" value="KAJ1677500.1"/>
    <property type="molecule type" value="Genomic_DNA"/>
</dbReference>
<proteinExistence type="predicted"/>
<evidence type="ECO:0000313" key="1">
    <source>
        <dbReference type="EMBL" id="KAJ1677500.1"/>
    </source>
</evidence>
<reference evidence="1" key="1">
    <citation type="submission" date="2022-06" db="EMBL/GenBank/DDBJ databases">
        <title>Phylogenomic reconstructions and comparative analyses of Kickxellomycotina fungi.</title>
        <authorList>
            <person name="Reynolds N.K."/>
            <person name="Stajich J.E."/>
            <person name="Barry K."/>
            <person name="Grigoriev I.V."/>
            <person name="Crous P."/>
            <person name="Smith M.E."/>
        </authorList>
    </citation>
    <scope>NUCLEOTIDE SEQUENCE</scope>
    <source>
        <strain evidence="1">RSA 2271</strain>
    </source>
</reference>
<gene>
    <name evidence="1" type="ORF">EV182_006042</name>
</gene>
<accession>A0ACC1HQ41</accession>
<sequence length="442" mass="48205">AFAALSKLLRLVPDTLEGNTWILNCWVPDAFKVTHLTSSHYSRVAEFTKDDLRLDALEFVTVFTRSSRAMPDGPALLLKMWDELLGLGHQTLPRIQECLLSTIELIIRTVRPVEGRVPEPHQFADSIADVLAQTVQIAYQLSKAGNLPIVRNAAISLAAAVCTHFNDDLSEAQREDVFDSVIPNIEDGAVRENALAAVFRIASTPLLRVTEAEPFAKRAFAAVVPFTRLVDGHASVSVLECIRSLKGFSPVTLGISDEWVVQSLLPILTDESRYVLSLAFDILAWLVPALGESIVGVAVDKSIGVLQSNVITIREDVPSVVEFFRVVSTEFPKVAAGRQAQLADLWRGLVDKHAIQGEGPGETHPHSIAEKSINQAPFTNISICMAALASGNEDATQALIDRCIWMVSNADLPVTEVIFHMQVLGHAIKASELKLADVVETL</sequence>
<name>A0ACC1HQ41_9FUNG</name>
<feature type="non-terminal residue" evidence="1">
    <location>
        <position position="1"/>
    </location>
</feature>
<evidence type="ECO:0000313" key="2">
    <source>
        <dbReference type="Proteomes" id="UP001145114"/>
    </source>
</evidence>
<dbReference type="Proteomes" id="UP001145114">
    <property type="component" value="Unassembled WGS sequence"/>
</dbReference>
<organism evidence="1 2">
    <name type="scientific">Spiromyces aspiralis</name>
    <dbReference type="NCBI Taxonomy" id="68401"/>
    <lineage>
        <taxon>Eukaryota</taxon>
        <taxon>Fungi</taxon>
        <taxon>Fungi incertae sedis</taxon>
        <taxon>Zoopagomycota</taxon>
        <taxon>Kickxellomycotina</taxon>
        <taxon>Kickxellomycetes</taxon>
        <taxon>Kickxellales</taxon>
        <taxon>Kickxellaceae</taxon>
        <taxon>Spiromyces</taxon>
    </lineage>
</organism>
<protein>
    <submittedName>
        <fullName evidence="1">Uncharacterized protein</fullName>
    </submittedName>
</protein>
<feature type="non-terminal residue" evidence="1">
    <location>
        <position position="442"/>
    </location>
</feature>
<comment type="caution">
    <text evidence="1">The sequence shown here is derived from an EMBL/GenBank/DDBJ whole genome shotgun (WGS) entry which is preliminary data.</text>
</comment>